<feature type="domain" description="CPW-WPC" evidence="1">
    <location>
        <begin position="87"/>
        <end position="145"/>
    </location>
</feature>
<reference evidence="2" key="1">
    <citation type="submission" date="2018-07" db="EMBL/GenBank/DDBJ databases">
        <authorList>
            <person name="Quirk P.G."/>
            <person name="Krulwich T.A."/>
        </authorList>
    </citation>
    <scope>NUCLEOTIDE SEQUENCE</scope>
    <source>
        <strain evidence="2">Anand</strain>
    </source>
</reference>
<evidence type="ECO:0000259" key="1">
    <source>
        <dbReference type="SMART" id="SM01099"/>
    </source>
</evidence>
<accession>A0A3B0N5P3</accession>
<sequence length="373" mass="43731">MSFESYTPEEKVNWSNSCQANWPCKNENKDQECADSDRNYNQTCPLSFVKEVIIFISLTRCRNLRIQTIIYVSQQSCGTQWPCIRNCSFVFEDCPLDWIKDSNGSCSAPTSYKGSCDKKFYFTHYTQKMKLEYLKACDIAFECSNDCKRDYTKCPNNWTNNRNGICISPTYNELCFQTYSELIGLNTTDSTDKFNKILEDERKNKPEYRIIDLNRLSYENKVMFESKCPIANFPCIENSDYDWDKPCPQRFYYLHITELYTPQGVINWNYINSHCIPLYINEDDDCRTKKVFKSEEEKRKWSSFCQIPWPKFGESETIVTESKKKFMLSGPVIHESGAVNVSSNLKNKTNDQLKESDYSKSIKKLNRLQVTLT</sequence>
<dbReference type="Pfam" id="PF09717">
    <property type="entry name" value="CPW_WPC"/>
    <property type="match status" value="2"/>
</dbReference>
<dbReference type="EMBL" id="UIVS01000003">
    <property type="protein sequence ID" value="SVP93119.1"/>
    <property type="molecule type" value="Genomic_DNA"/>
</dbReference>
<feature type="domain" description="CPW-WPC" evidence="1">
    <location>
        <begin position="147"/>
        <end position="237"/>
    </location>
</feature>
<dbReference type="InterPro" id="IPR006387">
    <property type="entry name" value="CPW_WPC_dom"/>
</dbReference>
<dbReference type="EMBL" id="UIVT01000003">
    <property type="protein sequence ID" value="SVP93923.1"/>
    <property type="molecule type" value="Genomic_DNA"/>
</dbReference>
<protein>
    <recommendedName>
        <fullName evidence="1">CPW-WPC domain-containing protein</fullName>
    </recommendedName>
</protein>
<organism evidence="2">
    <name type="scientific">Theileria annulata</name>
    <dbReference type="NCBI Taxonomy" id="5874"/>
    <lineage>
        <taxon>Eukaryota</taxon>
        <taxon>Sar</taxon>
        <taxon>Alveolata</taxon>
        <taxon>Apicomplexa</taxon>
        <taxon>Aconoidasida</taxon>
        <taxon>Piroplasmida</taxon>
        <taxon>Theileriidae</taxon>
        <taxon>Theileria</taxon>
    </lineage>
</organism>
<dbReference type="VEuPathDB" id="PiroplasmaDB:TA18305"/>
<name>A0A3B0N5P3_THEAN</name>
<evidence type="ECO:0000313" key="3">
    <source>
        <dbReference type="EMBL" id="SVP93923.1"/>
    </source>
</evidence>
<dbReference type="AlphaFoldDB" id="A0A3B0N5P3"/>
<dbReference type="SMART" id="SM01099">
    <property type="entry name" value="CPW_WPC"/>
    <property type="match status" value="3"/>
</dbReference>
<gene>
    <name evidence="3" type="ORF">TAT_000291800</name>
    <name evidence="2" type="ORF">TAV_000291900</name>
</gene>
<proteinExistence type="predicted"/>
<feature type="domain" description="CPW-WPC" evidence="1">
    <location>
        <begin position="241"/>
        <end position="313"/>
    </location>
</feature>
<dbReference type="NCBIfam" id="TIGR01492">
    <property type="entry name" value="CPW_WPC"/>
    <property type="match status" value="1"/>
</dbReference>
<evidence type="ECO:0000313" key="2">
    <source>
        <dbReference type="EMBL" id="SVP93119.1"/>
    </source>
</evidence>